<protein>
    <submittedName>
        <fullName evidence="1">Uncharacterized protein</fullName>
    </submittedName>
</protein>
<feature type="non-terminal residue" evidence="1">
    <location>
        <position position="1"/>
    </location>
</feature>
<name>A0ABV4NCW5_9VIBR</name>
<keyword evidence="2" id="KW-1185">Reference proteome</keyword>
<dbReference type="EMBL" id="JBFRUW010000049">
    <property type="protein sequence ID" value="MFA0569264.1"/>
    <property type="molecule type" value="Genomic_DNA"/>
</dbReference>
<comment type="caution">
    <text evidence="1">The sequence shown here is derived from an EMBL/GenBank/DDBJ whole genome shotgun (WGS) entry which is preliminary data.</text>
</comment>
<reference evidence="1 2" key="1">
    <citation type="journal article" date="2024" name="ISME J.">
        <title>Tailless and filamentous prophages are predominant in marine Vibrio.</title>
        <authorList>
            <person name="Steensen K."/>
            <person name="Seneca J."/>
            <person name="Bartlau N."/>
            <person name="Yu X.A."/>
            <person name="Hussain F.A."/>
            <person name="Polz M.F."/>
        </authorList>
    </citation>
    <scope>NUCLEOTIDE SEQUENCE [LARGE SCALE GENOMIC DNA]</scope>
    <source>
        <strain evidence="1 2">10N.222.51.A1</strain>
    </source>
</reference>
<evidence type="ECO:0000313" key="1">
    <source>
        <dbReference type="EMBL" id="MFA0569264.1"/>
    </source>
</evidence>
<dbReference type="Proteomes" id="UP001570417">
    <property type="component" value="Unassembled WGS sequence"/>
</dbReference>
<evidence type="ECO:0000313" key="2">
    <source>
        <dbReference type="Proteomes" id="UP001570417"/>
    </source>
</evidence>
<accession>A0ABV4NCW5</accession>
<gene>
    <name evidence="1" type="ORF">AB4566_13400</name>
</gene>
<sequence>TPTTPTTPTTPNVGDTELANQVDERMILDIKKSMDYLEKSQIWKGFDYKSEPHYMVRVDSQGNPETAFIINPKSKIDGAQKLGLNESLGLNIYKYEAQMHTANDKIGTVGYYFDYIINGDKYYAQTYSIQDTMVTNSQLSFSKLAVHEVFHSYQVNKFNNLPWCAQYLDSEYNSKYPFKENILVRQVAQLDLFKGLPTKLSKAEATELLKRYVALKYDEMRVDDTPEKMAKNMGLCQERGEGTAQYVETMIGKYAHKNNDDNFVSGIDPHVDNFDAKTAKMFFRWGIFYSTGGAATWLLDELGYDITQLEQTTPYHAAKTLLKMSDEDAEDKMLEIESSQEMLKARQSAKRIAAM</sequence>
<organism evidence="1 2">
    <name type="scientific">Vibrio gallaecicus</name>
    <dbReference type="NCBI Taxonomy" id="552386"/>
    <lineage>
        <taxon>Bacteria</taxon>
        <taxon>Pseudomonadati</taxon>
        <taxon>Pseudomonadota</taxon>
        <taxon>Gammaproteobacteria</taxon>
        <taxon>Vibrionales</taxon>
        <taxon>Vibrionaceae</taxon>
        <taxon>Vibrio</taxon>
    </lineage>
</organism>
<proteinExistence type="predicted"/>